<evidence type="ECO:0000256" key="5">
    <source>
        <dbReference type="ARBA" id="ARBA00022764"/>
    </source>
</evidence>
<dbReference type="GO" id="GO:1902358">
    <property type="term" value="P:sulfate transmembrane transport"/>
    <property type="evidence" value="ECO:0007669"/>
    <property type="project" value="InterPro"/>
</dbReference>
<comment type="subcellular location">
    <subcellularLocation>
        <location evidence="1">Periplasm</location>
    </subcellularLocation>
</comment>
<gene>
    <name evidence="7" type="ORF">SAMN05192560_1771</name>
</gene>
<evidence type="ECO:0000256" key="2">
    <source>
        <dbReference type="ARBA" id="ARBA00006099"/>
    </source>
</evidence>
<dbReference type="GO" id="GO:1901681">
    <property type="term" value="F:sulfur compound binding"/>
    <property type="evidence" value="ECO:0007669"/>
    <property type="project" value="InterPro"/>
</dbReference>
<dbReference type="EMBL" id="FZOA01000007">
    <property type="protein sequence ID" value="SNR92593.1"/>
    <property type="molecule type" value="Genomic_DNA"/>
</dbReference>
<dbReference type="CDD" id="cd01005">
    <property type="entry name" value="PBP2_CysP"/>
    <property type="match status" value="1"/>
</dbReference>
<dbReference type="PANTHER" id="PTHR30368">
    <property type="entry name" value="SULFATE-BINDING PROTEIN"/>
    <property type="match status" value="1"/>
</dbReference>
<dbReference type="PANTHER" id="PTHR30368:SF2">
    <property type="entry name" value="SULFATE-BINDING PROTEIN"/>
    <property type="match status" value="1"/>
</dbReference>
<dbReference type="RefSeq" id="WP_089375865.1">
    <property type="nucleotide sequence ID" value="NZ_FZOA01000007.1"/>
</dbReference>
<sequence length="336" mass="37386">MKNLFPRFSGLIAVAALITPLSTLAADVTLLNVSYDPTRELYQEYNDVFTKYWKNKTGDKVTVKASHGGSGKQARSVIDGLQADVVTLALAYDVDALQEKAKLIPKDWIKRLPDNSSPYTSTIVFLVRKGNPKNIKDWDDLAKSGIKVITPNPKTSGGARWNYLAAWAYAQKKFGNNEAKTREFVGKILKNVPVLDSGARGSTTTFVERGIGDVLLAWENEAFLAQKELGPDKFEIVAPSLSILAEPSVSVVDKVVDKRGTRKIAEAYLEHLYSEEGQEIAAKNYYRPRLESVAKKYEKVFPKLNLITIDAEFGGWQKAQKTHFSDGGTFDQIYQQ</sequence>
<feature type="signal peptide" evidence="6">
    <location>
        <begin position="1"/>
        <end position="25"/>
    </location>
</feature>
<dbReference type="GO" id="GO:0042597">
    <property type="term" value="C:periplasmic space"/>
    <property type="evidence" value="ECO:0007669"/>
    <property type="project" value="UniProtKB-SubCell"/>
</dbReference>
<keyword evidence="5" id="KW-0574">Periplasm</keyword>
<evidence type="ECO:0000256" key="1">
    <source>
        <dbReference type="ARBA" id="ARBA00004418"/>
    </source>
</evidence>
<name>A0A239ACI6_9PROT</name>
<protein>
    <submittedName>
        <fullName evidence="7">Sulfate transport system substrate-binding protein</fullName>
    </submittedName>
</protein>
<evidence type="ECO:0000256" key="3">
    <source>
        <dbReference type="ARBA" id="ARBA00022448"/>
    </source>
</evidence>
<dbReference type="NCBIfam" id="NF008106">
    <property type="entry name" value="PRK10852.1"/>
    <property type="match status" value="1"/>
</dbReference>
<accession>A0A239ACI6</accession>
<dbReference type="SUPFAM" id="SSF53850">
    <property type="entry name" value="Periplasmic binding protein-like II"/>
    <property type="match status" value="1"/>
</dbReference>
<dbReference type="InterPro" id="IPR034408">
    <property type="entry name" value="Sulphate/thiosulphate_BS"/>
</dbReference>
<reference evidence="8" key="1">
    <citation type="submission" date="2017-06" db="EMBL/GenBank/DDBJ databases">
        <authorList>
            <person name="Varghese N."/>
            <person name="Submissions S."/>
        </authorList>
    </citation>
    <scope>NUCLEOTIDE SEQUENCE [LARGE SCALE GENOMIC DNA]</scope>
    <source>
        <strain evidence="8">Ca-68</strain>
    </source>
</reference>
<dbReference type="GO" id="GO:0140104">
    <property type="term" value="F:molecular carrier activity"/>
    <property type="evidence" value="ECO:0007669"/>
    <property type="project" value="InterPro"/>
</dbReference>
<organism evidence="7 8">
    <name type="scientific">Methylobacillus rhizosphaerae</name>
    <dbReference type="NCBI Taxonomy" id="551994"/>
    <lineage>
        <taxon>Bacteria</taxon>
        <taxon>Pseudomonadati</taxon>
        <taxon>Pseudomonadota</taxon>
        <taxon>Betaproteobacteria</taxon>
        <taxon>Nitrosomonadales</taxon>
        <taxon>Methylophilaceae</taxon>
        <taxon>Methylobacillus</taxon>
    </lineage>
</organism>
<dbReference type="PROSITE" id="PS00757">
    <property type="entry name" value="PROK_SULFATE_BIND_2"/>
    <property type="match status" value="1"/>
</dbReference>
<keyword evidence="8" id="KW-1185">Reference proteome</keyword>
<dbReference type="Proteomes" id="UP000198305">
    <property type="component" value="Unassembled WGS sequence"/>
</dbReference>
<dbReference type="NCBIfam" id="NF008022">
    <property type="entry name" value="PRK10752.1"/>
    <property type="match status" value="1"/>
</dbReference>
<feature type="chain" id="PRO_5012760144" evidence="6">
    <location>
        <begin position="26"/>
        <end position="336"/>
    </location>
</feature>
<keyword evidence="4 6" id="KW-0732">Signal</keyword>
<evidence type="ECO:0000313" key="7">
    <source>
        <dbReference type="EMBL" id="SNR92593.1"/>
    </source>
</evidence>
<dbReference type="AlphaFoldDB" id="A0A239ACI6"/>
<dbReference type="InterPro" id="IPR005669">
    <property type="entry name" value="Thiosulph/SO4-bd"/>
</dbReference>
<dbReference type="NCBIfam" id="TIGR00971">
    <property type="entry name" value="3a0106s03"/>
    <property type="match status" value="1"/>
</dbReference>
<keyword evidence="3" id="KW-0813">Transport</keyword>
<proteinExistence type="inferred from homology"/>
<evidence type="ECO:0000256" key="4">
    <source>
        <dbReference type="ARBA" id="ARBA00022729"/>
    </source>
</evidence>
<evidence type="ECO:0000256" key="6">
    <source>
        <dbReference type="SAM" id="SignalP"/>
    </source>
</evidence>
<evidence type="ECO:0000313" key="8">
    <source>
        <dbReference type="Proteomes" id="UP000198305"/>
    </source>
</evidence>
<dbReference type="Pfam" id="PF13531">
    <property type="entry name" value="SBP_bac_11"/>
    <property type="match status" value="1"/>
</dbReference>
<dbReference type="OrthoDB" id="9802127at2"/>
<comment type="similarity">
    <text evidence="2">Belongs to the prokaryotic sulfate-binding protein family.</text>
</comment>
<dbReference type="Gene3D" id="3.40.190.10">
    <property type="entry name" value="Periplasmic binding protein-like II"/>
    <property type="match status" value="2"/>
</dbReference>